<comment type="similarity">
    <text evidence="2 8">Belongs to the methyltransferase superfamily. L-isoaspartyl/D-aspartyl protein methyltransferase family.</text>
</comment>
<dbReference type="SUPFAM" id="SSF53335">
    <property type="entry name" value="S-adenosyl-L-methionine-dependent methyltransferases"/>
    <property type="match status" value="1"/>
</dbReference>
<sequence>MAWRSSGRTNTELVGNLRSHNIISSDRVLDVMLAVDRGFFVKENPYEDRPQSIGYGATISAPHMHAYSLSILEPNLKPGGRALDVGSGSGILTACFALMLGSNGLAVGIEHVEELGKLSSSNIQSWLDSQPVYNGSPINLKLGEHIKLVTGDGREGYLPHAPYDAIHVGAAAPTIPQHLVDQLKPGGRLVCPVGPAGGNQSLVQVDKDLDGRTTTVKELMGVIYIPLTDLHRQTLGKREDL</sequence>
<keyword evidence="3" id="KW-0963">Cytoplasm</keyword>
<dbReference type="Gene3D" id="3.40.50.150">
    <property type="entry name" value="Vaccinia Virus protein VP39"/>
    <property type="match status" value="1"/>
</dbReference>
<organism evidence="9">
    <name type="scientific">Mesocestoides corti</name>
    <name type="common">Flatworm</name>
    <dbReference type="NCBI Taxonomy" id="53468"/>
    <lineage>
        <taxon>Eukaryota</taxon>
        <taxon>Metazoa</taxon>
        <taxon>Spiralia</taxon>
        <taxon>Lophotrochozoa</taxon>
        <taxon>Platyhelminthes</taxon>
        <taxon>Cestoda</taxon>
        <taxon>Eucestoda</taxon>
        <taxon>Cyclophyllidea</taxon>
        <taxon>Mesocestoididae</taxon>
        <taxon>Mesocestoides</taxon>
    </lineage>
</organism>
<dbReference type="CDD" id="cd02440">
    <property type="entry name" value="AdoMet_MTases"/>
    <property type="match status" value="1"/>
</dbReference>
<dbReference type="PANTHER" id="PTHR11579:SF0">
    <property type="entry name" value="PROTEIN-L-ISOASPARTATE(D-ASPARTATE) O-METHYLTRANSFERASE"/>
    <property type="match status" value="1"/>
</dbReference>
<keyword evidence="4 8" id="KW-0489">Methyltransferase</keyword>
<dbReference type="Pfam" id="PF01135">
    <property type="entry name" value="PCMT"/>
    <property type="match status" value="1"/>
</dbReference>
<dbReference type="FunFam" id="3.40.50.150:FF:000027">
    <property type="entry name" value="Protein-L-isoaspartate O-methyltransferase"/>
    <property type="match status" value="1"/>
</dbReference>
<proteinExistence type="inferred from homology"/>
<evidence type="ECO:0000256" key="4">
    <source>
        <dbReference type="ARBA" id="ARBA00022603"/>
    </source>
</evidence>
<evidence type="ECO:0000256" key="3">
    <source>
        <dbReference type="ARBA" id="ARBA00022490"/>
    </source>
</evidence>
<keyword evidence="6 8" id="KW-0949">S-adenosyl-L-methionine</keyword>
<dbReference type="NCBIfam" id="TIGR00080">
    <property type="entry name" value="pimt"/>
    <property type="match status" value="1"/>
</dbReference>
<comment type="catalytic activity">
    <reaction evidence="7">
        <text>[protein]-L-isoaspartate + S-adenosyl-L-methionine = [protein]-L-isoaspartate alpha-methyl ester + S-adenosyl-L-homocysteine</text>
        <dbReference type="Rhea" id="RHEA:12705"/>
        <dbReference type="Rhea" id="RHEA-COMP:12143"/>
        <dbReference type="Rhea" id="RHEA-COMP:12144"/>
        <dbReference type="ChEBI" id="CHEBI:57856"/>
        <dbReference type="ChEBI" id="CHEBI:59789"/>
        <dbReference type="ChEBI" id="CHEBI:90596"/>
        <dbReference type="ChEBI" id="CHEBI:90598"/>
        <dbReference type="EC" id="2.1.1.77"/>
    </reaction>
    <physiologicalReaction direction="left-to-right" evidence="7">
        <dbReference type="Rhea" id="RHEA:12706"/>
    </physiologicalReaction>
</comment>
<dbReference type="EC" id="2.1.1.77" evidence="8"/>
<dbReference type="GO" id="GO:0005737">
    <property type="term" value="C:cytoplasm"/>
    <property type="evidence" value="ECO:0007669"/>
    <property type="project" value="UniProtKB-SubCell"/>
</dbReference>
<dbReference type="PANTHER" id="PTHR11579">
    <property type="entry name" value="PROTEIN-L-ISOASPARTATE O-METHYLTRANSFERASE"/>
    <property type="match status" value="1"/>
</dbReference>
<evidence type="ECO:0000256" key="1">
    <source>
        <dbReference type="ARBA" id="ARBA00004496"/>
    </source>
</evidence>
<dbReference type="GO" id="GO:0032259">
    <property type="term" value="P:methylation"/>
    <property type="evidence" value="ECO:0007669"/>
    <property type="project" value="UniProtKB-KW"/>
</dbReference>
<evidence type="ECO:0000256" key="6">
    <source>
        <dbReference type="ARBA" id="ARBA00022691"/>
    </source>
</evidence>
<keyword evidence="5 8" id="KW-0808">Transferase</keyword>
<accession>A0A5K3FR33</accession>
<evidence type="ECO:0000256" key="2">
    <source>
        <dbReference type="ARBA" id="ARBA00005369"/>
    </source>
</evidence>
<dbReference type="WBParaSite" id="MCU_010808-RC">
    <property type="protein sequence ID" value="MCU_010808-RC"/>
    <property type="gene ID" value="MCU_010808"/>
</dbReference>
<name>A0A5K3FR33_MESCO</name>
<evidence type="ECO:0000256" key="7">
    <source>
        <dbReference type="ARBA" id="ARBA00035815"/>
    </source>
</evidence>
<evidence type="ECO:0000313" key="9">
    <source>
        <dbReference type="WBParaSite" id="MCU_010808-RC"/>
    </source>
</evidence>
<comment type="subcellular location">
    <subcellularLocation>
        <location evidence="1">Cytoplasm</location>
    </subcellularLocation>
</comment>
<reference evidence="9" key="1">
    <citation type="submission" date="2019-11" db="UniProtKB">
        <authorList>
            <consortium name="WormBaseParasite"/>
        </authorList>
    </citation>
    <scope>IDENTIFICATION</scope>
</reference>
<dbReference type="InterPro" id="IPR029063">
    <property type="entry name" value="SAM-dependent_MTases_sf"/>
</dbReference>
<evidence type="ECO:0000256" key="8">
    <source>
        <dbReference type="RuleBase" id="RU003802"/>
    </source>
</evidence>
<dbReference type="PROSITE" id="PS01279">
    <property type="entry name" value="PCMT"/>
    <property type="match status" value="1"/>
</dbReference>
<protein>
    <recommendedName>
        <fullName evidence="8">Protein-L-isoaspartate O-methyltransferase</fullName>
        <ecNumber evidence="8">2.1.1.77</ecNumber>
    </recommendedName>
</protein>
<dbReference type="AlphaFoldDB" id="A0A5K3FR33"/>
<dbReference type="GO" id="GO:0004719">
    <property type="term" value="F:protein-L-isoaspartate (D-aspartate) O-methyltransferase activity"/>
    <property type="evidence" value="ECO:0007669"/>
    <property type="project" value="UniProtKB-UniRule"/>
</dbReference>
<evidence type="ECO:0000256" key="5">
    <source>
        <dbReference type="ARBA" id="ARBA00022679"/>
    </source>
</evidence>
<dbReference type="InterPro" id="IPR000682">
    <property type="entry name" value="PCMT"/>
</dbReference>